<keyword evidence="5 6" id="KW-0408">Iron</keyword>
<evidence type="ECO:0008006" key="9">
    <source>
        <dbReference type="Google" id="ProtNLM"/>
    </source>
</evidence>
<keyword evidence="4" id="KW-0560">Oxidoreductase</keyword>
<feature type="binding site" description="axial binding residue" evidence="6">
    <location>
        <position position="146"/>
    </location>
    <ligand>
        <name>heme</name>
        <dbReference type="ChEBI" id="CHEBI:30413"/>
    </ligand>
    <ligandPart>
        <name>Fe</name>
        <dbReference type="ChEBI" id="CHEBI:18248"/>
    </ligandPart>
</feature>
<dbReference type="InterPro" id="IPR036396">
    <property type="entry name" value="Cyt_P450_sf"/>
</dbReference>
<evidence type="ECO:0000313" key="8">
    <source>
        <dbReference type="Proteomes" id="UP000428333"/>
    </source>
</evidence>
<feature type="non-terminal residue" evidence="7">
    <location>
        <position position="1"/>
    </location>
</feature>
<evidence type="ECO:0000256" key="2">
    <source>
        <dbReference type="ARBA" id="ARBA00010617"/>
    </source>
</evidence>
<dbReference type="GO" id="GO:0016705">
    <property type="term" value="F:oxidoreductase activity, acting on paired donors, with incorporation or reduction of molecular oxygen"/>
    <property type="evidence" value="ECO:0007669"/>
    <property type="project" value="InterPro"/>
</dbReference>
<dbReference type="SUPFAM" id="SSF48264">
    <property type="entry name" value="Cytochrome P450"/>
    <property type="match status" value="1"/>
</dbReference>
<evidence type="ECO:0000256" key="5">
    <source>
        <dbReference type="ARBA" id="ARBA00023004"/>
    </source>
</evidence>
<dbReference type="AlphaFoldDB" id="A0A6A4M4B8"/>
<evidence type="ECO:0000256" key="6">
    <source>
        <dbReference type="PIRSR" id="PIRSR602401-1"/>
    </source>
</evidence>
<keyword evidence="8" id="KW-1185">Reference proteome</keyword>
<dbReference type="GO" id="GO:0005506">
    <property type="term" value="F:iron ion binding"/>
    <property type="evidence" value="ECO:0007669"/>
    <property type="project" value="InterPro"/>
</dbReference>
<protein>
    <recommendedName>
        <fullName evidence="9">Cytochrome P450</fullName>
    </recommendedName>
</protein>
<comment type="caution">
    <text evidence="7">The sequence shown here is derived from an EMBL/GenBank/DDBJ whole genome shotgun (WGS) entry which is preliminary data.</text>
</comment>
<dbReference type="GO" id="GO:0004497">
    <property type="term" value="F:monooxygenase activity"/>
    <property type="evidence" value="ECO:0007669"/>
    <property type="project" value="InterPro"/>
</dbReference>
<evidence type="ECO:0000256" key="3">
    <source>
        <dbReference type="ARBA" id="ARBA00022723"/>
    </source>
</evidence>
<sequence length="202" mass="22556">MKRLLNLGDEKKLKEAIKSIDYLAGTCGQLPSGRRDTVAAALTSFFWLVAQHPEVELAIRAESDRVMGAAMQFDSKFCQEDDTLPDGTNVQKGTRVTYHPYAMGRMEQIWGSDCLEFKPERWLENGVVRPVSPFKYPVFQAGVRVCLGKEMALVEMKSVALALIRRFDIRVAATPSQTPQFVPGLTATVKGGLPVMIHERRL</sequence>
<comment type="cofactor">
    <cofactor evidence="1 6">
        <name>heme</name>
        <dbReference type="ChEBI" id="CHEBI:30413"/>
    </cofactor>
</comment>
<keyword evidence="6" id="KW-0349">Heme</keyword>
<evidence type="ECO:0000313" key="7">
    <source>
        <dbReference type="EMBL" id="KAE9463381.1"/>
    </source>
</evidence>
<dbReference type="Gene3D" id="1.10.630.10">
    <property type="entry name" value="Cytochrome P450"/>
    <property type="match status" value="1"/>
</dbReference>
<evidence type="ECO:0000256" key="1">
    <source>
        <dbReference type="ARBA" id="ARBA00001971"/>
    </source>
</evidence>
<gene>
    <name evidence="7" type="ORF">C3L33_04710</name>
</gene>
<keyword evidence="3 6" id="KW-0479">Metal-binding</keyword>
<accession>A0A6A4M4B8</accession>
<organism evidence="7 8">
    <name type="scientific">Rhododendron williamsianum</name>
    <dbReference type="NCBI Taxonomy" id="262921"/>
    <lineage>
        <taxon>Eukaryota</taxon>
        <taxon>Viridiplantae</taxon>
        <taxon>Streptophyta</taxon>
        <taxon>Embryophyta</taxon>
        <taxon>Tracheophyta</taxon>
        <taxon>Spermatophyta</taxon>
        <taxon>Magnoliopsida</taxon>
        <taxon>eudicotyledons</taxon>
        <taxon>Gunneridae</taxon>
        <taxon>Pentapetalae</taxon>
        <taxon>asterids</taxon>
        <taxon>Ericales</taxon>
        <taxon>Ericaceae</taxon>
        <taxon>Ericoideae</taxon>
        <taxon>Rhodoreae</taxon>
        <taxon>Rhododendron</taxon>
    </lineage>
</organism>
<dbReference type="PANTHER" id="PTHR24296">
    <property type="entry name" value="CYTOCHROME P450"/>
    <property type="match status" value="1"/>
</dbReference>
<dbReference type="Pfam" id="PF00067">
    <property type="entry name" value="p450"/>
    <property type="match status" value="1"/>
</dbReference>
<dbReference type="PRINTS" id="PR00463">
    <property type="entry name" value="EP450I"/>
</dbReference>
<evidence type="ECO:0000256" key="4">
    <source>
        <dbReference type="ARBA" id="ARBA00023002"/>
    </source>
</evidence>
<comment type="similarity">
    <text evidence="2">Belongs to the cytochrome P450 family.</text>
</comment>
<dbReference type="Proteomes" id="UP000428333">
    <property type="component" value="Linkage Group LG03"/>
</dbReference>
<dbReference type="GO" id="GO:0020037">
    <property type="term" value="F:heme binding"/>
    <property type="evidence" value="ECO:0007669"/>
    <property type="project" value="InterPro"/>
</dbReference>
<proteinExistence type="inferred from homology"/>
<dbReference type="EMBL" id="QEFC01000573">
    <property type="protein sequence ID" value="KAE9463381.1"/>
    <property type="molecule type" value="Genomic_DNA"/>
</dbReference>
<dbReference type="InterPro" id="IPR001128">
    <property type="entry name" value="Cyt_P450"/>
</dbReference>
<dbReference type="InterPro" id="IPR002401">
    <property type="entry name" value="Cyt_P450_E_grp-I"/>
</dbReference>
<dbReference type="OrthoDB" id="1896685at2759"/>
<reference evidence="7 8" key="1">
    <citation type="journal article" date="2019" name="Genome Biol. Evol.">
        <title>The Rhododendron genome and chromosomal organization provide insight into shared whole-genome duplications across the heath family (Ericaceae).</title>
        <authorList>
            <person name="Soza V.L."/>
            <person name="Lindsley D."/>
            <person name="Waalkes A."/>
            <person name="Ramage E."/>
            <person name="Patwardhan R.P."/>
            <person name="Burton J.N."/>
            <person name="Adey A."/>
            <person name="Kumar A."/>
            <person name="Qiu R."/>
            <person name="Shendure J."/>
            <person name="Hall B."/>
        </authorList>
    </citation>
    <scope>NUCLEOTIDE SEQUENCE [LARGE SCALE GENOMIC DNA]</scope>
    <source>
        <strain evidence="7">RSF 1966-606</strain>
    </source>
</reference>
<name>A0A6A4M4B8_9ERIC</name>